<feature type="region of interest" description="Disordered" evidence="1">
    <location>
        <begin position="31"/>
        <end position="116"/>
    </location>
</feature>
<feature type="compositionally biased region" description="Basic and acidic residues" evidence="1">
    <location>
        <begin position="222"/>
        <end position="231"/>
    </location>
</feature>
<sequence>MPTSKAVLLLTLTLASSWAVALPATRGMNTDIDPITSPGPVGGHTHSPPKKRETTDPIQSLDPIHKLPIVSSGHPSLNPRNPYEQNDEDISASPGLQFEVTSPSKSDTGDDNPPEKRWDNVEEFVDHAYDPAQATTQYLAIVTAAPDSTNGPLGKRQIIIGHTHFSTTLRAAVATAAPGSADGWLEKLQNGIVKGHTRISINPKRAGATATPDFINSWDEVSLGKHEDGNGDKTGSGVHGDAEDSNPVISPRVDSGDPLGKWNDDADMLGSFGKRQGNSDCTLSTCD</sequence>
<evidence type="ECO:0000313" key="4">
    <source>
        <dbReference type="Proteomes" id="UP000800092"/>
    </source>
</evidence>
<proteinExistence type="predicted"/>
<feature type="signal peptide" evidence="2">
    <location>
        <begin position="1"/>
        <end position="19"/>
    </location>
</feature>
<feature type="chain" id="PRO_5025505742" evidence="2">
    <location>
        <begin position="20"/>
        <end position="287"/>
    </location>
</feature>
<name>A0A6A6HPS5_VIRVR</name>
<feature type="region of interest" description="Disordered" evidence="1">
    <location>
        <begin position="222"/>
        <end position="287"/>
    </location>
</feature>
<keyword evidence="2" id="KW-0732">Signal</keyword>
<feature type="compositionally biased region" description="Polar residues" evidence="1">
    <location>
        <begin position="276"/>
        <end position="287"/>
    </location>
</feature>
<accession>A0A6A6HPS5</accession>
<dbReference type="EMBL" id="ML991771">
    <property type="protein sequence ID" value="KAF2239788.1"/>
    <property type="molecule type" value="Genomic_DNA"/>
</dbReference>
<protein>
    <submittedName>
        <fullName evidence="3">Uncharacterized protein</fullName>
    </submittedName>
</protein>
<reference evidence="3" key="1">
    <citation type="journal article" date="2020" name="Stud. Mycol.">
        <title>101 Dothideomycetes genomes: a test case for predicting lifestyles and emergence of pathogens.</title>
        <authorList>
            <person name="Haridas S."/>
            <person name="Albert R."/>
            <person name="Binder M."/>
            <person name="Bloem J."/>
            <person name="Labutti K."/>
            <person name="Salamov A."/>
            <person name="Andreopoulos B."/>
            <person name="Baker S."/>
            <person name="Barry K."/>
            <person name="Bills G."/>
            <person name="Bluhm B."/>
            <person name="Cannon C."/>
            <person name="Castanera R."/>
            <person name="Culley D."/>
            <person name="Daum C."/>
            <person name="Ezra D."/>
            <person name="Gonzalez J."/>
            <person name="Henrissat B."/>
            <person name="Kuo A."/>
            <person name="Liang C."/>
            <person name="Lipzen A."/>
            <person name="Lutzoni F."/>
            <person name="Magnuson J."/>
            <person name="Mondo S."/>
            <person name="Nolan M."/>
            <person name="Ohm R."/>
            <person name="Pangilinan J."/>
            <person name="Park H.-J."/>
            <person name="Ramirez L."/>
            <person name="Alfaro M."/>
            <person name="Sun H."/>
            <person name="Tritt A."/>
            <person name="Yoshinaga Y."/>
            <person name="Zwiers L.-H."/>
            <person name="Turgeon B."/>
            <person name="Goodwin S."/>
            <person name="Spatafora J."/>
            <person name="Crous P."/>
            <person name="Grigoriev I."/>
        </authorList>
    </citation>
    <scope>NUCLEOTIDE SEQUENCE</scope>
    <source>
        <strain evidence="3">Tuck. ex Michener</strain>
    </source>
</reference>
<evidence type="ECO:0000313" key="3">
    <source>
        <dbReference type="EMBL" id="KAF2239788.1"/>
    </source>
</evidence>
<dbReference type="AlphaFoldDB" id="A0A6A6HPS5"/>
<evidence type="ECO:0000256" key="2">
    <source>
        <dbReference type="SAM" id="SignalP"/>
    </source>
</evidence>
<organism evidence="3 4">
    <name type="scientific">Viridothelium virens</name>
    <name type="common">Speckled blister lichen</name>
    <name type="synonym">Trypethelium virens</name>
    <dbReference type="NCBI Taxonomy" id="1048519"/>
    <lineage>
        <taxon>Eukaryota</taxon>
        <taxon>Fungi</taxon>
        <taxon>Dikarya</taxon>
        <taxon>Ascomycota</taxon>
        <taxon>Pezizomycotina</taxon>
        <taxon>Dothideomycetes</taxon>
        <taxon>Dothideomycetes incertae sedis</taxon>
        <taxon>Trypetheliales</taxon>
        <taxon>Trypetheliaceae</taxon>
        <taxon>Viridothelium</taxon>
    </lineage>
</organism>
<keyword evidence="4" id="KW-1185">Reference proteome</keyword>
<evidence type="ECO:0000256" key="1">
    <source>
        <dbReference type="SAM" id="MobiDB-lite"/>
    </source>
</evidence>
<gene>
    <name evidence="3" type="ORF">EV356DRAFT_527656</name>
</gene>
<dbReference type="Proteomes" id="UP000800092">
    <property type="component" value="Unassembled WGS sequence"/>
</dbReference>